<protein>
    <submittedName>
        <fullName evidence="11">DEAD/DEAH box helicase</fullName>
    </submittedName>
</protein>
<dbReference type="CDD" id="cd18787">
    <property type="entry name" value="SF2_C_DEAD"/>
    <property type="match status" value="1"/>
</dbReference>
<comment type="similarity">
    <text evidence="5">Belongs to the DEAD box helicase family.</text>
</comment>
<dbReference type="InterPro" id="IPR044742">
    <property type="entry name" value="DEAD/DEAH_RhlB"/>
</dbReference>
<keyword evidence="2" id="KW-0378">Hydrolase</keyword>
<dbReference type="PROSITE" id="PS51192">
    <property type="entry name" value="HELICASE_ATP_BIND_1"/>
    <property type="match status" value="1"/>
</dbReference>
<dbReference type="EMBL" id="CP154795">
    <property type="protein sequence ID" value="XAN08801.1"/>
    <property type="molecule type" value="Genomic_DNA"/>
</dbReference>
<evidence type="ECO:0000259" key="8">
    <source>
        <dbReference type="PROSITE" id="PS51192"/>
    </source>
</evidence>
<dbReference type="InterPro" id="IPR050079">
    <property type="entry name" value="DEAD_box_RNA_helicase"/>
</dbReference>
<dbReference type="SMART" id="SM00487">
    <property type="entry name" value="DEXDc"/>
    <property type="match status" value="1"/>
</dbReference>
<evidence type="ECO:0000256" key="5">
    <source>
        <dbReference type="ARBA" id="ARBA00038437"/>
    </source>
</evidence>
<feature type="compositionally biased region" description="Basic and acidic residues" evidence="7">
    <location>
        <begin position="219"/>
        <end position="263"/>
    </location>
</feature>
<accession>A0ABZ3FRS3</accession>
<gene>
    <name evidence="11" type="ORF">AADG42_16305</name>
</gene>
<feature type="compositionally biased region" description="Basic and acidic residues" evidence="7">
    <location>
        <begin position="17"/>
        <end position="37"/>
    </location>
</feature>
<feature type="region of interest" description="Disordered" evidence="7">
    <location>
        <begin position="691"/>
        <end position="735"/>
    </location>
</feature>
<feature type="domain" description="Helicase C-terminal" evidence="9">
    <location>
        <begin position="525"/>
        <end position="669"/>
    </location>
</feature>
<dbReference type="PROSITE" id="PS51194">
    <property type="entry name" value="HELICASE_CTER"/>
    <property type="match status" value="1"/>
</dbReference>
<keyword evidence="4" id="KW-0067">ATP-binding</keyword>
<feature type="compositionally biased region" description="Basic residues" evidence="7">
    <location>
        <begin position="1"/>
        <end position="15"/>
    </location>
</feature>
<keyword evidence="1" id="KW-0547">Nucleotide-binding</keyword>
<dbReference type="PANTHER" id="PTHR47959:SF13">
    <property type="entry name" value="ATP-DEPENDENT RNA HELICASE RHLE"/>
    <property type="match status" value="1"/>
</dbReference>
<evidence type="ECO:0000313" key="11">
    <source>
        <dbReference type="EMBL" id="XAN08801.1"/>
    </source>
</evidence>
<keyword evidence="12" id="KW-1185">Reference proteome</keyword>
<dbReference type="Pfam" id="PF00270">
    <property type="entry name" value="DEAD"/>
    <property type="match status" value="1"/>
</dbReference>
<dbReference type="CDD" id="cd00268">
    <property type="entry name" value="DEADc"/>
    <property type="match status" value="1"/>
</dbReference>
<evidence type="ECO:0000256" key="3">
    <source>
        <dbReference type="ARBA" id="ARBA00022806"/>
    </source>
</evidence>
<feature type="compositionally biased region" description="Basic residues" evidence="7">
    <location>
        <begin position="698"/>
        <end position="710"/>
    </location>
</feature>
<proteinExistence type="inferred from homology"/>
<dbReference type="PROSITE" id="PS51195">
    <property type="entry name" value="Q_MOTIF"/>
    <property type="match status" value="1"/>
</dbReference>
<dbReference type="Proteomes" id="UP001442841">
    <property type="component" value="Chromosome"/>
</dbReference>
<feature type="short sequence motif" description="Q motif" evidence="6">
    <location>
        <begin position="295"/>
        <end position="323"/>
    </location>
</feature>
<feature type="compositionally biased region" description="Basic and acidic residues" evidence="7">
    <location>
        <begin position="46"/>
        <end position="139"/>
    </location>
</feature>
<feature type="domain" description="Helicase ATP-binding" evidence="8">
    <location>
        <begin position="326"/>
        <end position="500"/>
    </location>
</feature>
<dbReference type="InterPro" id="IPR014001">
    <property type="entry name" value="Helicase_ATP-bd"/>
</dbReference>
<dbReference type="PANTHER" id="PTHR47959">
    <property type="entry name" value="ATP-DEPENDENT RNA HELICASE RHLE-RELATED"/>
    <property type="match status" value="1"/>
</dbReference>
<feature type="compositionally biased region" description="Basic and acidic residues" evidence="7">
    <location>
        <begin position="711"/>
        <end position="721"/>
    </location>
</feature>
<dbReference type="Pfam" id="PF00271">
    <property type="entry name" value="Helicase_C"/>
    <property type="match status" value="1"/>
</dbReference>
<dbReference type="InterPro" id="IPR011545">
    <property type="entry name" value="DEAD/DEAH_box_helicase_dom"/>
</dbReference>
<name>A0ABZ3FRS3_9ACTN</name>
<dbReference type="SUPFAM" id="SSF52540">
    <property type="entry name" value="P-loop containing nucleoside triphosphate hydrolases"/>
    <property type="match status" value="1"/>
</dbReference>
<evidence type="ECO:0000256" key="7">
    <source>
        <dbReference type="SAM" id="MobiDB-lite"/>
    </source>
</evidence>
<sequence length="735" mass="81850">MSKRPTTKIRAKGAKSFKADGTPKKRWSASERAERGHSPRKSGGRPRSERDERGFEGRSDRGFNRDRDDRRDSRDNHFGGDRRDNRGERNERRDDRFGGDRRDDRGGRGERRWDNDRGGRWENRGDRRDDRGDRNDRGARGGSWENRGRRWEDRGERTDRGDRNDRWGKNDRGPRTWEDRGERTDRGSRWGNDSRDHSRGRSDDRREHRRPEHRPHPTRSWENRERRRDEKRDRGWGNEGGFRRDRDDRGFRGREEREERTEWADQDDFDGGADTMSWTATELEEVDAAAVADDAGFAELGLPKVLVGALDQQGITSPFPIQAATIPDALAGKDVLGRGRTGSGKTLGFGLPLLARLANGEAAVSGAPGAIVLVPTRELALQVADVLAPLAKVVGLSTTLVAGGMAFGPQIKAFDRGVDVVVATPGRLIDLMEQGVADLSKVQISVLDEADHMADLGFMEAVTTILDATPADGQRLLFSATLDRGVDRLVQRYLTDPVTHEVDSAKASVSTMHHHILHVLPHDKNLATAAIANREGRTVVFVRTQRGADRVAEQLRQAGVTAGALHGGLTQGARARMLKAFKEGSVPVLVATDVAARGIHVDEVSLVLQVDPPMGPKDYLHRAGRTARAGEEGHVVTITLPHQRKTMRRLTDMAGVKVDPVQVRPGDELMAELTGARMPEGEPVTEEAFQALIAPPRPARKPRSGPRKRGWGRDSFDDRGPRRGGKFHHGRRPRD</sequence>
<evidence type="ECO:0000259" key="10">
    <source>
        <dbReference type="PROSITE" id="PS51195"/>
    </source>
</evidence>
<evidence type="ECO:0000256" key="2">
    <source>
        <dbReference type="ARBA" id="ARBA00022801"/>
    </source>
</evidence>
<keyword evidence="3 11" id="KW-0347">Helicase</keyword>
<dbReference type="GO" id="GO:0004386">
    <property type="term" value="F:helicase activity"/>
    <property type="evidence" value="ECO:0007669"/>
    <property type="project" value="UniProtKB-KW"/>
</dbReference>
<reference evidence="11 12" key="1">
    <citation type="submission" date="2024-04" db="EMBL/GenBank/DDBJ databases">
        <title>Isolation of an actinomycete strain from pig manure.</title>
        <authorList>
            <person name="Gong T."/>
            <person name="Yu Z."/>
            <person name="An M."/>
            <person name="Wei C."/>
            <person name="Yang W."/>
            <person name="Liu L."/>
        </authorList>
    </citation>
    <scope>NUCLEOTIDE SEQUENCE [LARGE SCALE GENOMIC DNA]</scope>
    <source>
        <strain evidence="11 12">ZF39</strain>
    </source>
</reference>
<dbReference type="RefSeq" id="WP_425310229.1">
    <property type="nucleotide sequence ID" value="NZ_CP154795.1"/>
</dbReference>
<feature type="domain" description="DEAD-box RNA helicase Q" evidence="10">
    <location>
        <begin position="295"/>
        <end position="323"/>
    </location>
</feature>
<evidence type="ECO:0000256" key="4">
    <source>
        <dbReference type="ARBA" id="ARBA00022840"/>
    </source>
</evidence>
<evidence type="ECO:0000256" key="1">
    <source>
        <dbReference type="ARBA" id="ARBA00022741"/>
    </source>
</evidence>
<evidence type="ECO:0000313" key="12">
    <source>
        <dbReference type="Proteomes" id="UP001442841"/>
    </source>
</evidence>
<feature type="region of interest" description="Disordered" evidence="7">
    <location>
        <begin position="1"/>
        <end position="273"/>
    </location>
</feature>
<dbReference type="InterPro" id="IPR001650">
    <property type="entry name" value="Helicase_C-like"/>
</dbReference>
<feature type="compositionally biased region" description="Basic and acidic residues" evidence="7">
    <location>
        <begin position="146"/>
        <end position="210"/>
    </location>
</feature>
<dbReference type="InterPro" id="IPR027417">
    <property type="entry name" value="P-loop_NTPase"/>
</dbReference>
<evidence type="ECO:0000256" key="6">
    <source>
        <dbReference type="PROSITE-ProRule" id="PRU00552"/>
    </source>
</evidence>
<evidence type="ECO:0000259" key="9">
    <source>
        <dbReference type="PROSITE" id="PS51194"/>
    </source>
</evidence>
<organism evidence="11 12">
    <name type="scientific">Ammonicoccus fulvus</name>
    <dbReference type="NCBI Taxonomy" id="3138240"/>
    <lineage>
        <taxon>Bacteria</taxon>
        <taxon>Bacillati</taxon>
        <taxon>Actinomycetota</taxon>
        <taxon>Actinomycetes</taxon>
        <taxon>Propionibacteriales</taxon>
        <taxon>Propionibacteriaceae</taxon>
        <taxon>Ammonicoccus</taxon>
    </lineage>
</organism>
<dbReference type="Gene3D" id="3.40.50.300">
    <property type="entry name" value="P-loop containing nucleotide triphosphate hydrolases"/>
    <property type="match status" value="2"/>
</dbReference>
<dbReference type="InterPro" id="IPR014014">
    <property type="entry name" value="RNA_helicase_DEAD_Q_motif"/>
</dbReference>
<feature type="compositionally biased region" description="Basic residues" evidence="7">
    <location>
        <begin position="722"/>
        <end position="735"/>
    </location>
</feature>
<dbReference type="SMART" id="SM00490">
    <property type="entry name" value="HELICc"/>
    <property type="match status" value="1"/>
</dbReference>